<dbReference type="AlphaFoldDB" id="A0A0M6XW51"/>
<dbReference type="PANTHER" id="PTHR44086:SF13">
    <property type="entry name" value="THIOSULFATE SULFURTRANSFERASE PSPE"/>
    <property type="match status" value="1"/>
</dbReference>
<protein>
    <submittedName>
        <fullName evidence="2">Inner membrane protein YgaP</fullName>
    </submittedName>
</protein>
<dbReference type="Pfam" id="PF00581">
    <property type="entry name" value="Rhodanese"/>
    <property type="match status" value="1"/>
</dbReference>
<organism evidence="2 3">
    <name type="scientific">Jannaschia rubra</name>
    <dbReference type="NCBI Taxonomy" id="282197"/>
    <lineage>
        <taxon>Bacteria</taxon>
        <taxon>Pseudomonadati</taxon>
        <taxon>Pseudomonadota</taxon>
        <taxon>Alphaproteobacteria</taxon>
        <taxon>Rhodobacterales</taxon>
        <taxon>Roseobacteraceae</taxon>
        <taxon>Jannaschia</taxon>
    </lineage>
</organism>
<dbReference type="InterPro" id="IPR036873">
    <property type="entry name" value="Rhodanese-like_dom_sf"/>
</dbReference>
<sequence>MSMSMSMKDLVAEARGRIAAVSPHDAHEGGGLVLDVREPDELSEKGRVPGALHIPRGMLEANADPDSPVANETLTAERDGRTVDVLCASGARAALAAATLDRMGYRARVIEGGLGAWSKAGLPVED</sequence>
<dbReference type="Gene3D" id="3.40.250.10">
    <property type="entry name" value="Rhodanese-like domain"/>
    <property type="match status" value="1"/>
</dbReference>
<evidence type="ECO:0000259" key="1">
    <source>
        <dbReference type="PROSITE" id="PS50206"/>
    </source>
</evidence>
<gene>
    <name evidence="2" type="primary">ygaP</name>
    <name evidence="2" type="ORF">JAN5088_03307</name>
</gene>
<dbReference type="PANTHER" id="PTHR44086">
    <property type="entry name" value="THIOSULFATE SULFURTRANSFERASE RDL2, MITOCHONDRIAL-RELATED"/>
    <property type="match status" value="1"/>
</dbReference>
<keyword evidence="3" id="KW-1185">Reference proteome</keyword>
<feature type="domain" description="Rhodanese" evidence="1">
    <location>
        <begin position="27"/>
        <end position="126"/>
    </location>
</feature>
<dbReference type="InterPro" id="IPR001763">
    <property type="entry name" value="Rhodanese-like_dom"/>
</dbReference>
<proteinExistence type="predicted"/>
<dbReference type="PROSITE" id="PS50206">
    <property type="entry name" value="RHODANESE_3"/>
    <property type="match status" value="1"/>
</dbReference>
<dbReference type="SUPFAM" id="SSF52821">
    <property type="entry name" value="Rhodanese/Cell cycle control phosphatase"/>
    <property type="match status" value="1"/>
</dbReference>
<evidence type="ECO:0000313" key="3">
    <source>
        <dbReference type="Proteomes" id="UP000048908"/>
    </source>
</evidence>
<dbReference type="SMART" id="SM00450">
    <property type="entry name" value="RHOD"/>
    <property type="match status" value="1"/>
</dbReference>
<dbReference type="EMBL" id="CXPG01000022">
    <property type="protein sequence ID" value="CTQ34511.1"/>
    <property type="molecule type" value="Genomic_DNA"/>
</dbReference>
<dbReference type="GO" id="GO:0004792">
    <property type="term" value="F:thiosulfate-cyanide sulfurtransferase activity"/>
    <property type="evidence" value="ECO:0007669"/>
    <property type="project" value="TreeGrafter"/>
</dbReference>
<name>A0A0M6XW51_9RHOB</name>
<accession>A0A0M6XW51</accession>
<dbReference type="Proteomes" id="UP000048908">
    <property type="component" value="Unassembled WGS sequence"/>
</dbReference>
<reference evidence="2 3" key="1">
    <citation type="submission" date="2015-07" db="EMBL/GenBank/DDBJ databases">
        <authorList>
            <person name="Noorani M."/>
        </authorList>
    </citation>
    <scope>NUCLEOTIDE SEQUENCE [LARGE SCALE GENOMIC DNA]</scope>
    <source>
        <strain evidence="2 3">CECT 5088</strain>
    </source>
</reference>
<evidence type="ECO:0000313" key="2">
    <source>
        <dbReference type="EMBL" id="CTQ34511.1"/>
    </source>
</evidence>
<dbReference type="RefSeq" id="WP_199502171.1">
    <property type="nucleotide sequence ID" value="NZ_CXPG01000022.1"/>
</dbReference>